<dbReference type="InterPro" id="IPR021109">
    <property type="entry name" value="Peptidase_aspartic_dom_sf"/>
</dbReference>
<sequence>MKHLHYIHQTPYSFVLADGMAPFYVLGLVELSIQFADSITKIQAHIARNLCADMILGMDYINLYNLNINIQQQIVSIQHLNHTFAMNIDKDFIFHKIVTYQQSFGVTGSSGMAPVSHDFDTDEIASCQKLFGAIGHSDVTPVACDSDTDERAYYKVPKHPTQNVICNTISSLNPIVDENIRTLVQKINNKPRQDQIYSLLVRFHRTFDTTKHNIANTPINHVIHTIPHSPPACRPYPQPDKEEAMSYSIMSYIHHSHSNNQSAFSRSSLLQFPNSSENSSPTTTSRNNDLMLHTAPQPQSNPHQRFLNRSISNCPKHLKGKKRAECECLNSNHSTQDNDDSDDLLICLVNTDDLLDDSISTNHNDNINTCICPDSHRPYKAKNELWSLQKAIKVTFDQALDKAMTLNLWSCGLDQHLHTWNTDWDKSTRESLIFYAINDLFAPTQLYFHLNPTILTTQTSNTSSDLHSIMHHPVITTPLFLILSDSHGKHLQSTIITSNYRIITRSISGLQWINKYDPNLCTRSLILSSSITSILSDATGVLCIIGTNSVRTTHTSDIIPQIEDIVNLIRVHNPHLTHKHGITIVETFPCFKVSNTFPSITSLSNNIAIYNKELQLLSERVKFSCINFHITYEHLYRDQMHLHHQHQDFLYDTIMNYFHMLIEKKLIISQNQRRSRPALTRRNKKRHEKLRTKQQHHTLIRSISPLWKLHDIKQYLSYYNIQYARLPEIYKHRLRIQFNNELYKQQADTILSSTIFDEEHYLDWHQQHP</sequence>
<dbReference type="Proteomes" id="UP000663854">
    <property type="component" value="Unassembled WGS sequence"/>
</dbReference>
<organism evidence="2 4">
    <name type="scientific">Rotaria sordida</name>
    <dbReference type="NCBI Taxonomy" id="392033"/>
    <lineage>
        <taxon>Eukaryota</taxon>
        <taxon>Metazoa</taxon>
        <taxon>Spiralia</taxon>
        <taxon>Gnathifera</taxon>
        <taxon>Rotifera</taxon>
        <taxon>Eurotatoria</taxon>
        <taxon>Bdelloidea</taxon>
        <taxon>Philodinida</taxon>
        <taxon>Philodinidae</taxon>
        <taxon>Rotaria</taxon>
    </lineage>
</organism>
<dbReference type="EMBL" id="CAJNOH010002278">
    <property type="protein sequence ID" value="CAF1284073.1"/>
    <property type="molecule type" value="Genomic_DNA"/>
</dbReference>
<feature type="compositionally biased region" description="Low complexity" evidence="1">
    <location>
        <begin position="274"/>
        <end position="288"/>
    </location>
</feature>
<dbReference type="AlphaFoldDB" id="A0A815CIG2"/>
<evidence type="ECO:0000313" key="5">
    <source>
        <dbReference type="Proteomes" id="UP000663870"/>
    </source>
</evidence>
<feature type="compositionally biased region" description="Polar residues" evidence="1">
    <location>
        <begin position="296"/>
        <end position="307"/>
    </location>
</feature>
<dbReference type="Proteomes" id="UP000663870">
    <property type="component" value="Unassembled WGS sequence"/>
</dbReference>
<keyword evidence="5" id="KW-1185">Reference proteome</keyword>
<comment type="caution">
    <text evidence="2">The sequence shown here is derived from an EMBL/GenBank/DDBJ whole genome shotgun (WGS) entry which is preliminary data.</text>
</comment>
<protein>
    <submittedName>
        <fullName evidence="2">Uncharacterized protein</fullName>
    </submittedName>
</protein>
<gene>
    <name evidence="3" type="ORF">JXQ802_LOCUS44447</name>
    <name evidence="2" type="ORF">PYM288_LOCUS29037</name>
</gene>
<evidence type="ECO:0000256" key="1">
    <source>
        <dbReference type="SAM" id="MobiDB-lite"/>
    </source>
</evidence>
<evidence type="ECO:0000313" key="4">
    <source>
        <dbReference type="Proteomes" id="UP000663854"/>
    </source>
</evidence>
<dbReference type="SUPFAM" id="SSF52266">
    <property type="entry name" value="SGNH hydrolase"/>
    <property type="match status" value="1"/>
</dbReference>
<evidence type="ECO:0000313" key="2">
    <source>
        <dbReference type="EMBL" id="CAF1284073.1"/>
    </source>
</evidence>
<proteinExistence type="predicted"/>
<dbReference type="EMBL" id="CAJNOL010003427">
    <property type="protein sequence ID" value="CAF1562162.1"/>
    <property type="molecule type" value="Genomic_DNA"/>
</dbReference>
<evidence type="ECO:0000313" key="3">
    <source>
        <dbReference type="EMBL" id="CAF1562162.1"/>
    </source>
</evidence>
<dbReference type="CDD" id="cd00303">
    <property type="entry name" value="retropepsin_like"/>
    <property type="match status" value="1"/>
</dbReference>
<reference evidence="2" key="1">
    <citation type="submission" date="2021-02" db="EMBL/GenBank/DDBJ databases">
        <authorList>
            <person name="Nowell W R."/>
        </authorList>
    </citation>
    <scope>NUCLEOTIDE SEQUENCE</scope>
</reference>
<feature type="region of interest" description="Disordered" evidence="1">
    <location>
        <begin position="271"/>
        <end position="307"/>
    </location>
</feature>
<name>A0A815CIG2_9BILA</name>
<accession>A0A815CIG2</accession>
<dbReference type="Gene3D" id="2.40.70.10">
    <property type="entry name" value="Acid Proteases"/>
    <property type="match status" value="1"/>
</dbReference>